<evidence type="ECO:0000313" key="2">
    <source>
        <dbReference type="Proteomes" id="UP000077266"/>
    </source>
</evidence>
<dbReference type="InParanoid" id="A0A165Q377"/>
<reference evidence="1 2" key="1">
    <citation type="journal article" date="2016" name="Mol. Biol. Evol.">
        <title>Comparative Genomics of Early-Diverging Mushroom-Forming Fungi Provides Insights into the Origins of Lignocellulose Decay Capabilities.</title>
        <authorList>
            <person name="Nagy L.G."/>
            <person name="Riley R."/>
            <person name="Tritt A."/>
            <person name="Adam C."/>
            <person name="Daum C."/>
            <person name="Floudas D."/>
            <person name="Sun H."/>
            <person name="Yadav J.S."/>
            <person name="Pangilinan J."/>
            <person name="Larsson K.H."/>
            <person name="Matsuura K."/>
            <person name="Barry K."/>
            <person name="Labutti K."/>
            <person name="Kuo R."/>
            <person name="Ohm R.A."/>
            <person name="Bhattacharya S.S."/>
            <person name="Shirouzu T."/>
            <person name="Yoshinaga Y."/>
            <person name="Martin F.M."/>
            <person name="Grigoriev I.V."/>
            <person name="Hibbett D.S."/>
        </authorList>
    </citation>
    <scope>NUCLEOTIDE SEQUENCE [LARGE SCALE GENOMIC DNA]</scope>
    <source>
        <strain evidence="1 2">HHB12029</strain>
    </source>
</reference>
<dbReference type="Proteomes" id="UP000077266">
    <property type="component" value="Unassembled WGS sequence"/>
</dbReference>
<dbReference type="OrthoDB" id="2635230at2759"/>
<keyword evidence="2" id="KW-1185">Reference proteome</keyword>
<dbReference type="EMBL" id="KV425885">
    <property type="protein sequence ID" value="KZW03018.1"/>
    <property type="molecule type" value="Genomic_DNA"/>
</dbReference>
<organism evidence="1 2">
    <name type="scientific">Exidia glandulosa HHB12029</name>
    <dbReference type="NCBI Taxonomy" id="1314781"/>
    <lineage>
        <taxon>Eukaryota</taxon>
        <taxon>Fungi</taxon>
        <taxon>Dikarya</taxon>
        <taxon>Basidiomycota</taxon>
        <taxon>Agaricomycotina</taxon>
        <taxon>Agaricomycetes</taxon>
        <taxon>Auriculariales</taxon>
        <taxon>Exidiaceae</taxon>
        <taxon>Exidia</taxon>
    </lineage>
</organism>
<sequence>MDALQRRTVRPSIHTLPTELITAIWFASVPSYDGKDVLMTPPFALGLGAVCRRWRAITLTTTWLWTDHVLTRMSQFRNLPVFLERSGNAPISFYILSGHCKWEDLFAGPPPPLQPWFHPAQRATWQPGPDLLVHHLHHTKSLQLRLLHINDLQLWLGLLKHASAPILEDLAFGLDMRFFGIEVDMSSLFSGHQLASLRAFETPIVPADWTAPIFRNIRRFLFWQRFRAMYPEVVASRSRALHRNINSADIILLLSTAAHLEELHICEGYLHPAPSTANIAAVKAAHLNELLITADCANPTAWSQLVENVPLPGIPRIAVRNVSASAAEYLLGHLEGDLSVNIRTERPMVPITTNIHDFPFDTWVKDGAYDLGLWHLTVRDSLGYFRDLTLNDDSLHRAQMLLNGCGRIMGSVRRLRVRACQWSQVSAALVQADMSNVEELVISFVVDLTLGYDNDEEMRHFWAHVDETMVNLTCIPPLHGSRLRLPSLSRLSLHAEHNYPEADRFLPMRLTSEALSSTLATLYRDTRLESMHLHNIIPHDDDADQTIRSSASLVTSSEKWKYTEERWWLGSIL</sequence>
<evidence type="ECO:0000313" key="1">
    <source>
        <dbReference type="EMBL" id="KZW03018.1"/>
    </source>
</evidence>
<evidence type="ECO:0008006" key="3">
    <source>
        <dbReference type="Google" id="ProtNLM"/>
    </source>
</evidence>
<gene>
    <name evidence="1" type="ORF">EXIGLDRAFT_664625</name>
</gene>
<dbReference type="AlphaFoldDB" id="A0A165Q377"/>
<accession>A0A165Q377</accession>
<proteinExistence type="predicted"/>
<protein>
    <recommendedName>
        <fullName evidence="3">F-box domain-containing protein</fullName>
    </recommendedName>
</protein>
<name>A0A165Q377_EXIGL</name>